<organism evidence="2 3">
    <name type="scientific">Pleuronectes platessa</name>
    <name type="common">European plaice</name>
    <dbReference type="NCBI Taxonomy" id="8262"/>
    <lineage>
        <taxon>Eukaryota</taxon>
        <taxon>Metazoa</taxon>
        <taxon>Chordata</taxon>
        <taxon>Craniata</taxon>
        <taxon>Vertebrata</taxon>
        <taxon>Euteleostomi</taxon>
        <taxon>Actinopterygii</taxon>
        <taxon>Neopterygii</taxon>
        <taxon>Teleostei</taxon>
        <taxon>Neoteleostei</taxon>
        <taxon>Acanthomorphata</taxon>
        <taxon>Carangaria</taxon>
        <taxon>Pleuronectiformes</taxon>
        <taxon>Pleuronectoidei</taxon>
        <taxon>Pleuronectidae</taxon>
        <taxon>Pleuronectes</taxon>
    </lineage>
</organism>
<reference evidence="2" key="1">
    <citation type="submission" date="2020-03" db="EMBL/GenBank/DDBJ databases">
        <authorList>
            <person name="Weist P."/>
        </authorList>
    </citation>
    <scope>NUCLEOTIDE SEQUENCE</scope>
</reference>
<dbReference type="EMBL" id="CADEAL010000437">
    <property type="protein sequence ID" value="CAB1420135.1"/>
    <property type="molecule type" value="Genomic_DNA"/>
</dbReference>
<comment type="caution">
    <text evidence="2">The sequence shown here is derived from an EMBL/GenBank/DDBJ whole genome shotgun (WGS) entry which is preliminary data.</text>
</comment>
<protein>
    <submittedName>
        <fullName evidence="2">Uncharacterized protein</fullName>
    </submittedName>
</protein>
<evidence type="ECO:0000313" key="2">
    <source>
        <dbReference type="EMBL" id="CAB1420135.1"/>
    </source>
</evidence>
<accession>A0A9N7Y6F0</accession>
<evidence type="ECO:0000313" key="3">
    <source>
        <dbReference type="Proteomes" id="UP001153269"/>
    </source>
</evidence>
<evidence type="ECO:0000256" key="1">
    <source>
        <dbReference type="SAM" id="MobiDB-lite"/>
    </source>
</evidence>
<gene>
    <name evidence="2" type="ORF">PLEPLA_LOCUS8010</name>
</gene>
<feature type="region of interest" description="Disordered" evidence="1">
    <location>
        <begin position="78"/>
        <end position="109"/>
    </location>
</feature>
<keyword evidence="3" id="KW-1185">Reference proteome</keyword>
<sequence length="138" mass="15413">MVQETDMQTEAASAVKHTLYQTVVVKRQLMQKAKLSRLTLPYIYVPKLWDCLEILQEELENAWEDGRLGDTLLDLLPSQPRSGRVAPVGRGGAGPTANQGRSSPQQTLERQDLRCCQPIIGYLPEHWEKLALGCQSGP</sequence>
<dbReference type="AlphaFoldDB" id="A0A9N7Y6F0"/>
<name>A0A9N7Y6F0_PLEPL</name>
<proteinExistence type="predicted"/>
<dbReference type="Proteomes" id="UP001153269">
    <property type="component" value="Unassembled WGS sequence"/>
</dbReference>
<feature type="compositionally biased region" description="Polar residues" evidence="1">
    <location>
        <begin position="96"/>
        <end position="108"/>
    </location>
</feature>